<dbReference type="GO" id="GO:0006355">
    <property type="term" value="P:regulation of DNA-templated transcription"/>
    <property type="evidence" value="ECO:0007669"/>
    <property type="project" value="InterPro"/>
</dbReference>
<dbReference type="PANTHER" id="PTHR48111">
    <property type="entry name" value="REGULATOR OF RPOS"/>
    <property type="match status" value="1"/>
</dbReference>
<keyword evidence="9" id="KW-1185">Reference proteome</keyword>
<dbReference type="SUPFAM" id="SSF52172">
    <property type="entry name" value="CheY-like"/>
    <property type="match status" value="1"/>
</dbReference>
<comment type="caution">
    <text evidence="8">The sequence shown here is derived from an EMBL/GenBank/DDBJ whole genome shotgun (WGS) entry which is preliminary data.</text>
</comment>
<name>A0A5R8Q906_9FIRM</name>
<dbReference type="PROSITE" id="PS51755">
    <property type="entry name" value="OMPR_PHOB"/>
    <property type="match status" value="1"/>
</dbReference>
<feature type="modified residue" description="4-aspartylphosphate" evidence="4">
    <location>
        <position position="65"/>
    </location>
</feature>
<keyword evidence="1" id="KW-0805">Transcription regulation</keyword>
<dbReference type="Proteomes" id="UP000306912">
    <property type="component" value="Unassembled WGS sequence"/>
</dbReference>
<feature type="domain" description="Response regulatory" evidence="6">
    <location>
        <begin position="15"/>
        <end position="130"/>
    </location>
</feature>
<keyword evidence="2 5" id="KW-0238">DNA-binding</keyword>
<dbReference type="InterPro" id="IPR036388">
    <property type="entry name" value="WH-like_DNA-bd_sf"/>
</dbReference>
<dbReference type="GO" id="GO:0032993">
    <property type="term" value="C:protein-DNA complex"/>
    <property type="evidence" value="ECO:0007669"/>
    <property type="project" value="TreeGrafter"/>
</dbReference>
<dbReference type="SMART" id="SM00448">
    <property type="entry name" value="REC"/>
    <property type="match status" value="1"/>
</dbReference>
<sequence length="237" mass="27485">MNMKYKVTGGTPMKKILFVDDDAKYQMLIKELLELDGYEVLTASNAMDGVEIYKNTDDIDLVISDLKMQTIDGLQLLSIIRKYNNQAKVIILTGSDNPHDELLGLDLRANEYLKKSIDISVLLKRIQLVLEQTVEISGQNILTSNFENIVVDKQNYKVQKNDIYYELTKTEFALLVYFLEHKNEVLNREDILKEVWRISNTFGDDRAVDTYVKKLRSKLRISSIYTVRGVGYEWVER</sequence>
<accession>A0A5R8Q906</accession>
<dbReference type="PROSITE" id="PS50110">
    <property type="entry name" value="RESPONSE_REGULATORY"/>
    <property type="match status" value="1"/>
</dbReference>
<dbReference type="OrthoDB" id="9808843at2"/>
<dbReference type="InterPro" id="IPR011006">
    <property type="entry name" value="CheY-like_superfamily"/>
</dbReference>
<dbReference type="Pfam" id="PF00072">
    <property type="entry name" value="Response_reg"/>
    <property type="match status" value="1"/>
</dbReference>
<feature type="domain" description="OmpR/PhoB-type" evidence="7">
    <location>
        <begin position="139"/>
        <end position="236"/>
    </location>
</feature>
<evidence type="ECO:0000256" key="5">
    <source>
        <dbReference type="PROSITE-ProRule" id="PRU01091"/>
    </source>
</evidence>
<protein>
    <submittedName>
        <fullName evidence="8">Response regulator transcription factor</fullName>
    </submittedName>
</protein>
<evidence type="ECO:0000256" key="1">
    <source>
        <dbReference type="ARBA" id="ARBA00023015"/>
    </source>
</evidence>
<dbReference type="GO" id="GO:0000976">
    <property type="term" value="F:transcription cis-regulatory region binding"/>
    <property type="evidence" value="ECO:0007669"/>
    <property type="project" value="TreeGrafter"/>
</dbReference>
<keyword evidence="3" id="KW-0804">Transcription</keyword>
<gene>
    <name evidence="8" type="ORF">FEZ08_10215</name>
</gene>
<keyword evidence="4" id="KW-0597">Phosphoprotein</keyword>
<evidence type="ECO:0000259" key="7">
    <source>
        <dbReference type="PROSITE" id="PS51755"/>
    </source>
</evidence>
<evidence type="ECO:0000259" key="6">
    <source>
        <dbReference type="PROSITE" id="PS50110"/>
    </source>
</evidence>
<organism evidence="8 9">
    <name type="scientific">Culicoidibacter larvae</name>
    <dbReference type="NCBI Taxonomy" id="2579976"/>
    <lineage>
        <taxon>Bacteria</taxon>
        <taxon>Bacillati</taxon>
        <taxon>Bacillota</taxon>
        <taxon>Culicoidibacteria</taxon>
        <taxon>Culicoidibacterales</taxon>
        <taxon>Culicoidibacteraceae</taxon>
        <taxon>Culicoidibacter</taxon>
    </lineage>
</organism>
<proteinExistence type="predicted"/>
<dbReference type="SMART" id="SM00862">
    <property type="entry name" value="Trans_reg_C"/>
    <property type="match status" value="1"/>
</dbReference>
<dbReference type="Gene3D" id="3.40.50.2300">
    <property type="match status" value="1"/>
</dbReference>
<dbReference type="AlphaFoldDB" id="A0A5R8Q906"/>
<dbReference type="GO" id="GO:0005829">
    <property type="term" value="C:cytosol"/>
    <property type="evidence" value="ECO:0007669"/>
    <property type="project" value="TreeGrafter"/>
</dbReference>
<dbReference type="Pfam" id="PF00486">
    <property type="entry name" value="Trans_reg_C"/>
    <property type="match status" value="1"/>
</dbReference>
<dbReference type="GO" id="GO:0000156">
    <property type="term" value="F:phosphorelay response regulator activity"/>
    <property type="evidence" value="ECO:0007669"/>
    <property type="project" value="TreeGrafter"/>
</dbReference>
<dbReference type="InterPro" id="IPR001867">
    <property type="entry name" value="OmpR/PhoB-type_DNA-bd"/>
</dbReference>
<dbReference type="CDD" id="cd00156">
    <property type="entry name" value="REC"/>
    <property type="match status" value="1"/>
</dbReference>
<evidence type="ECO:0000313" key="8">
    <source>
        <dbReference type="EMBL" id="TLG71773.1"/>
    </source>
</evidence>
<evidence type="ECO:0000313" key="9">
    <source>
        <dbReference type="Proteomes" id="UP000306912"/>
    </source>
</evidence>
<evidence type="ECO:0000256" key="4">
    <source>
        <dbReference type="PROSITE-ProRule" id="PRU00169"/>
    </source>
</evidence>
<dbReference type="CDD" id="cd00383">
    <property type="entry name" value="trans_reg_C"/>
    <property type="match status" value="1"/>
</dbReference>
<evidence type="ECO:0000256" key="2">
    <source>
        <dbReference type="ARBA" id="ARBA00023125"/>
    </source>
</evidence>
<dbReference type="InterPro" id="IPR039420">
    <property type="entry name" value="WalR-like"/>
</dbReference>
<feature type="DNA-binding region" description="OmpR/PhoB-type" evidence="5">
    <location>
        <begin position="139"/>
        <end position="236"/>
    </location>
</feature>
<dbReference type="InterPro" id="IPR001789">
    <property type="entry name" value="Sig_transdc_resp-reg_receiver"/>
</dbReference>
<dbReference type="InParanoid" id="A0A5R8Q906"/>
<reference evidence="8 9" key="1">
    <citation type="submission" date="2019-05" db="EMBL/GenBank/DDBJ databases">
        <title>Culicoidintestinum kansasii gen. nov., sp. nov. from the gastrointestinal tract of the biting midge, Culicoides sonorensis.</title>
        <authorList>
            <person name="Neupane S."/>
            <person name="Ghosh A."/>
            <person name="Gunther S."/>
            <person name="Martin K."/>
            <person name="Zurek L."/>
        </authorList>
    </citation>
    <scope>NUCLEOTIDE SEQUENCE [LARGE SCALE GENOMIC DNA]</scope>
    <source>
        <strain evidence="8 9">CS-1</strain>
    </source>
</reference>
<dbReference type="Gene3D" id="1.10.10.10">
    <property type="entry name" value="Winged helix-like DNA-binding domain superfamily/Winged helix DNA-binding domain"/>
    <property type="match status" value="1"/>
</dbReference>
<dbReference type="PANTHER" id="PTHR48111:SF32">
    <property type="entry name" value="STAGE 0 SPORULATION PROTEIN A HOMOLOG"/>
    <property type="match status" value="1"/>
</dbReference>
<evidence type="ECO:0000256" key="3">
    <source>
        <dbReference type="ARBA" id="ARBA00023163"/>
    </source>
</evidence>
<dbReference type="EMBL" id="VBWP01000010">
    <property type="protein sequence ID" value="TLG71773.1"/>
    <property type="molecule type" value="Genomic_DNA"/>
</dbReference>